<evidence type="ECO:0000313" key="3">
    <source>
        <dbReference type="Proteomes" id="UP000233469"/>
    </source>
</evidence>
<dbReference type="AlphaFoldDB" id="A0A2N1MYZ6"/>
<dbReference type="VEuPathDB" id="FungiDB:FUN_017107"/>
<evidence type="ECO:0000256" key="1">
    <source>
        <dbReference type="SAM" id="Phobius"/>
    </source>
</evidence>
<proteinExistence type="predicted"/>
<keyword evidence="1" id="KW-0812">Transmembrane</keyword>
<comment type="caution">
    <text evidence="2">The sequence shown here is derived from an EMBL/GenBank/DDBJ whole genome shotgun (WGS) entry which is preliminary data.</text>
</comment>
<dbReference type="Proteomes" id="UP000233469">
    <property type="component" value="Unassembled WGS sequence"/>
</dbReference>
<keyword evidence="1" id="KW-0472">Membrane</keyword>
<dbReference type="OrthoDB" id="2303291at2759"/>
<dbReference type="EMBL" id="LLXL01001038">
    <property type="protein sequence ID" value="PKK66865.1"/>
    <property type="molecule type" value="Genomic_DNA"/>
</dbReference>
<protein>
    <submittedName>
        <fullName evidence="2">Uncharacterized protein</fullName>
    </submittedName>
</protein>
<sequence length="150" mass="16735">MKCSWNTGFDESGCYDYEYAGFDKAEQLCVSENPYPIAIFICACITFISVTDAYIVLVHMEMIVGTNCILWVTDQNDNNIAGDGPGDYHSCDNNDVKNMTFPDTSNYGVHAKVQGSARETKDQGPYNRNTCYFVHGDVGSWRFDEASCSL</sequence>
<gene>
    <name evidence="2" type="ORF">RhiirC2_784278</name>
</gene>
<dbReference type="VEuPathDB" id="FungiDB:RhiirA1_400173"/>
<reference evidence="2 3" key="1">
    <citation type="submission" date="2016-04" db="EMBL/GenBank/DDBJ databases">
        <title>Genome analyses suggest a sexual origin of heterokaryosis in a supposedly ancient asexual fungus.</title>
        <authorList>
            <person name="Ropars J."/>
            <person name="Sedzielewska K."/>
            <person name="Noel J."/>
            <person name="Charron P."/>
            <person name="Farinelli L."/>
            <person name="Marton T."/>
            <person name="Kruger M."/>
            <person name="Pelin A."/>
            <person name="Brachmann A."/>
            <person name="Corradi N."/>
        </authorList>
    </citation>
    <scope>NUCLEOTIDE SEQUENCE [LARGE SCALE GENOMIC DNA]</scope>
    <source>
        <strain evidence="2 3">C2</strain>
    </source>
</reference>
<dbReference type="VEuPathDB" id="FungiDB:RhiirFUN_011232"/>
<keyword evidence="1" id="KW-1133">Transmembrane helix</keyword>
<evidence type="ECO:0000313" key="2">
    <source>
        <dbReference type="EMBL" id="PKK66865.1"/>
    </source>
</evidence>
<feature type="transmembrane region" description="Helical" evidence="1">
    <location>
        <begin position="37"/>
        <end position="57"/>
    </location>
</feature>
<name>A0A2N1MYZ6_9GLOM</name>
<organism evidence="2 3">
    <name type="scientific">Rhizophagus irregularis</name>
    <dbReference type="NCBI Taxonomy" id="588596"/>
    <lineage>
        <taxon>Eukaryota</taxon>
        <taxon>Fungi</taxon>
        <taxon>Fungi incertae sedis</taxon>
        <taxon>Mucoromycota</taxon>
        <taxon>Glomeromycotina</taxon>
        <taxon>Glomeromycetes</taxon>
        <taxon>Glomerales</taxon>
        <taxon>Glomeraceae</taxon>
        <taxon>Rhizophagus</taxon>
    </lineage>
</organism>
<accession>A0A2N1MYZ6</accession>
<reference evidence="2 3" key="2">
    <citation type="submission" date="2017-10" db="EMBL/GenBank/DDBJ databases">
        <title>Extensive intraspecific genome diversity in a model arbuscular mycorrhizal fungus.</title>
        <authorList>
            <person name="Chen E.C.H."/>
            <person name="Morin E."/>
            <person name="Baudet D."/>
            <person name="Noel J."/>
            <person name="Ndikumana S."/>
            <person name="Charron P."/>
            <person name="St-Onge C."/>
            <person name="Giorgi J."/>
            <person name="Grigoriev I.V."/>
            <person name="Roux C."/>
            <person name="Martin F.M."/>
            <person name="Corradi N."/>
        </authorList>
    </citation>
    <scope>NUCLEOTIDE SEQUENCE [LARGE SCALE GENOMIC DNA]</scope>
    <source>
        <strain evidence="2 3">C2</strain>
    </source>
</reference>